<name>L8GDT9_ACACF</name>
<dbReference type="FunFam" id="3.30.70.330:FF:000277">
    <property type="entry name" value="RNA binding motif protein 19"/>
    <property type="match status" value="1"/>
</dbReference>
<dbReference type="OrthoDB" id="439639at2759"/>
<dbReference type="InterPro" id="IPR000504">
    <property type="entry name" value="RRM_dom"/>
</dbReference>
<feature type="compositionally biased region" description="Acidic residues" evidence="7">
    <location>
        <begin position="253"/>
        <end position="285"/>
    </location>
</feature>
<dbReference type="GO" id="GO:0003723">
    <property type="term" value="F:RNA binding"/>
    <property type="evidence" value="ECO:0007669"/>
    <property type="project" value="UniProtKB-UniRule"/>
</dbReference>
<dbReference type="KEGG" id="acan:ACA1_048080"/>
<dbReference type="CDD" id="cd12318">
    <property type="entry name" value="RRM5_RBM19_like"/>
    <property type="match status" value="1"/>
</dbReference>
<evidence type="ECO:0000256" key="5">
    <source>
        <dbReference type="ARBA" id="ARBA00023242"/>
    </source>
</evidence>
<keyword evidence="5" id="KW-0539">Nucleus</keyword>
<feature type="compositionally biased region" description="Low complexity" evidence="7">
    <location>
        <begin position="222"/>
        <end position="238"/>
    </location>
</feature>
<keyword evidence="4 6" id="KW-0694">RNA-binding</keyword>
<dbReference type="InterPro" id="IPR012677">
    <property type="entry name" value="Nucleotide-bd_a/b_plait_sf"/>
</dbReference>
<feature type="region of interest" description="Disordered" evidence="7">
    <location>
        <begin position="407"/>
        <end position="437"/>
    </location>
</feature>
<accession>L8GDT9</accession>
<evidence type="ECO:0000256" key="6">
    <source>
        <dbReference type="PROSITE-ProRule" id="PRU00176"/>
    </source>
</evidence>
<reference evidence="9 10" key="1">
    <citation type="journal article" date="2013" name="Genome Biol.">
        <title>Genome of Acanthamoeba castellanii highlights extensive lateral gene transfer and early evolution of tyrosine kinase signaling.</title>
        <authorList>
            <person name="Clarke M."/>
            <person name="Lohan A.J."/>
            <person name="Liu B."/>
            <person name="Lagkouvardos I."/>
            <person name="Roy S."/>
            <person name="Zafar N."/>
            <person name="Bertelli C."/>
            <person name="Schilde C."/>
            <person name="Kianianmomeni A."/>
            <person name="Burglin T.R."/>
            <person name="Frech C."/>
            <person name="Turcotte B."/>
            <person name="Kopec K.O."/>
            <person name="Synnott J.M."/>
            <person name="Choo C."/>
            <person name="Paponov I."/>
            <person name="Finkler A."/>
            <person name="Soon Heng Tan C."/>
            <person name="Hutchins A.P."/>
            <person name="Weinmeier T."/>
            <person name="Rattei T."/>
            <person name="Chu J.S."/>
            <person name="Gimenez G."/>
            <person name="Irimia M."/>
            <person name="Rigden D.J."/>
            <person name="Fitzpatrick D.A."/>
            <person name="Lorenzo-Morales J."/>
            <person name="Bateman A."/>
            <person name="Chiu C.H."/>
            <person name="Tang P."/>
            <person name="Hegemann P."/>
            <person name="Fromm H."/>
            <person name="Raoult D."/>
            <person name="Greub G."/>
            <person name="Miranda-Saavedra D."/>
            <person name="Chen N."/>
            <person name="Nash P."/>
            <person name="Ginger M.L."/>
            <person name="Horn M."/>
            <person name="Schaap P."/>
            <person name="Caler L."/>
            <person name="Loftus B."/>
        </authorList>
    </citation>
    <scope>NUCLEOTIDE SEQUENCE [LARGE SCALE GENOMIC DNA]</scope>
    <source>
        <strain evidence="9 10">Neff</strain>
    </source>
</reference>
<evidence type="ECO:0000313" key="9">
    <source>
        <dbReference type="EMBL" id="ELR11019.1"/>
    </source>
</evidence>
<feature type="compositionally biased region" description="Acidic residues" evidence="7">
    <location>
        <begin position="212"/>
        <end position="221"/>
    </location>
</feature>
<dbReference type="SUPFAM" id="SSF54928">
    <property type="entry name" value="RNA-binding domain, RBD"/>
    <property type="match status" value="4"/>
</dbReference>
<comment type="similarity">
    <text evidence="2">Belongs to the RRM MRD1 family.</text>
</comment>
<comment type="subcellular location">
    <subcellularLocation>
        <location evidence="1">Nucleus</location>
    </subcellularLocation>
</comment>
<evidence type="ECO:0000313" key="10">
    <source>
        <dbReference type="Proteomes" id="UP000011083"/>
    </source>
</evidence>
<feature type="domain" description="RRM" evidence="8">
    <location>
        <begin position="327"/>
        <end position="405"/>
    </location>
</feature>
<feature type="region of interest" description="Disordered" evidence="7">
    <location>
        <begin position="719"/>
        <end position="738"/>
    </location>
</feature>
<dbReference type="SMART" id="SM00361">
    <property type="entry name" value="RRM_1"/>
    <property type="match status" value="2"/>
</dbReference>
<dbReference type="SMART" id="SM00360">
    <property type="entry name" value="RRM"/>
    <property type="match status" value="5"/>
</dbReference>
<organism evidence="9 10">
    <name type="scientific">Acanthamoeba castellanii (strain ATCC 30010 / Neff)</name>
    <dbReference type="NCBI Taxonomy" id="1257118"/>
    <lineage>
        <taxon>Eukaryota</taxon>
        <taxon>Amoebozoa</taxon>
        <taxon>Discosea</taxon>
        <taxon>Longamoebia</taxon>
        <taxon>Centramoebida</taxon>
        <taxon>Acanthamoebidae</taxon>
        <taxon>Acanthamoeba</taxon>
    </lineage>
</organism>
<protein>
    <submittedName>
        <fullName evidence="9">RNA binding protein, putative</fullName>
    </submittedName>
</protein>
<feature type="compositionally biased region" description="Basic and acidic residues" evidence="7">
    <location>
        <begin position="85"/>
        <end position="103"/>
    </location>
</feature>
<dbReference type="EMBL" id="KB008164">
    <property type="protein sequence ID" value="ELR11019.1"/>
    <property type="molecule type" value="Genomic_DNA"/>
</dbReference>
<evidence type="ECO:0000256" key="2">
    <source>
        <dbReference type="ARBA" id="ARBA00008033"/>
    </source>
</evidence>
<proteinExistence type="inferred from homology"/>
<feature type="domain" description="RRM" evidence="8">
    <location>
        <begin position="745"/>
        <end position="822"/>
    </location>
</feature>
<keyword evidence="3" id="KW-0677">Repeat</keyword>
<dbReference type="PANTHER" id="PTHR10352">
    <property type="entry name" value="EUKARYOTIC TRANSLATION INITIATION FACTOR 3 SUBUNIT G"/>
    <property type="match status" value="1"/>
</dbReference>
<evidence type="ECO:0000256" key="4">
    <source>
        <dbReference type="ARBA" id="ARBA00022884"/>
    </source>
</evidence>
<feature type="compositionally biased region" description="Basic and acidic residues" evidence="7">
    <location>
        <begin position="296"/>
        <end position="317"/>
    </location>
</feature>
<feature type="region of interest" description="Disordered" evidence="7">
    <location>
        <begin position="71"/>
        <end position="103"/>
    </location>
</feature>
<dbReference type="STRING" id="1257118.L8GDT9"/>
<dbReference type="RefSeq" id="XP_004333032.1">
    <property type="nucleotide sequence ID" value="XM_004332984.1"/>
</dbReference>
<feature type="domain" description="RRM" evidence="8">
    <location>
        <begin position="1"/>
        <end position="67"/>
    </location>
</feature>
<evidence type="ECO:0000259" key="8">
    <source>
        <dbReference type="PROSITE" id="PS50102"/>
    </source>
</evidence>
<evidence type="ECO:0000256" key="1">
    <source>
        <dbReference type="ARBA" id="ARBA00004123"/>
    </source>
</evidence>
<dbReference type="Pfam" id="PF00076">
    <property type="entry name" value="RRM_1"/>
    <property type="match status" value="5"/>
</dbReference>
<feature type="region of interest" description="Disordered" evidence="7">
    <location>
        <begin position="196"/>
        <end position="326"/>
    </location>
</feature>
<keyword evidence="10" id="KW-1185">Reference proteome</keyword>
<evidence type="ECO:0000256" key="7">
    <source>
        <dbReference type="SAM" id="MobiDB-lite"/>
    </source>
</evidence>
<dbReference type="VEuPathDB" id="AmoebaDB:ACA1_048080"/>
<dbReference type="AlphaFoldDB" id="L8GDT9"/>
<dbReference type="GO" id="GO:0005634">
    <property type="term" value="C:nucleus"/>
    <property type="evidence" value="ECO:0007669"/>
    <property type="project" value="UniProtKB-SubCell"/>
</dbReference>
<sequence length="838" mass="94437">MKEDRLRQHFGQRGEVTDVKIMKTADGRSRLFGFIGFRTEKEAKAAMNFFNNTFIDTSKISVEMARPVGDTALPRPWSKYSKGSSLHEQKEQKKKEVEEKKEKALDRKRKWKDILDVKEELAKSDPQLLTDFLSSSKSRQSADARKVWANDLLLPTPGTELASKQPVVKQVKKRKLEEGETVKEVVLAVRNRKTGGEGQLMKKTHLKFGDSDGSDSDEMYEDMPAAAAAVDAAPGGEALPTISVGDLMRLENNDDDDGDDDDDDNVQSKDDEDDDDEEEDDEDEVTEKKEKKVKTEKKEKKEKKNEKEEKEEEKKEEEQVEEQDDTGRLFVRNLPFSASEDDLYKLFKKHGDISEVHIPIDRETKKPRGMAYVTFMLPEVAAQAHAALDGSIFQGRLLHIMPAKMAPVRPAPEKDDGEATSFRKKKEQKLKESSSSSHNWNPFFMKTDAVLDAVAANLGVTKQEILNPEDGNMSTRVAIAETRIISETKAYLKNEGINMEGITAIMAAEGKVERSKTMILVKNIPHQTKLEELRDMFSKFGSVSRVILPPARTLALIEYLEPSEARRGFKNLAYTKFHHVPLYLEWAPLAIIGQKPDKPESLEDADDDDDDDAPIKTTVTDKSKLLEAEEMERLEGTTLYVKNLNFKTTDDGLRTMFEKVAPVRSVTVAKRKDVKKGGQMISLGYGFVEFVKRDGALKAIKQLQGKQLDNHALEITFAKGGRKADTKQQSNKRKAAQGTQMKPTCTILVKNVAFEATKAEIRELFATFGQLKSVRVPKKMDGRARGFAFVDFITKQEAKNAFQSLQDTHLYGRHLVLEFVQNSTASQQNQTTSTEGER</sequence>
<feature type="domain" description="RRM" evidence="8">
    <location>
        <begin position="517"/>
        <end position="589"/>
    </location>
</feature>
<dbReference type="InterPro" id="IPR035979">
    <property type="entry name" value="RBD_domain_sf"/>
</dbReference>
<dbReference type="PROSITE" id="PS50102">
    <property type="entry name" value="RRM"/>
    <property type="match status" value="5"/>
</dbReference>
<dbReference type="CDD" id="cd12565">
    <property type="entry name" value="RRM1_MRD1"/>
    <property type="match status" value="1"/>
</dbReference>
<dbReference type="OMA" id="FNNTCIQ"/>
<dbReference type="InterPro" id="IPR003954">
    <property type="entry name" value="RRM_euk-type"/>
</dbReference>
<dbReference type="Gene3D" id="3.30.70.330">
    <property type="match status" value="5"/>
</dbReference>
<dbReference type="Proteomes" id="UP000011083">
    <property type="component" value="Unassembled WGS sequence"/>
</dbReference>
<gene>
    <name evidence="9" type="ORF">ACA1_048080</name>
</gene>
<dbReference type="InterPro" id="IPR034423">
    <property type="entry name" value="RBM19_RRM5"/>
</dbReference>
<dbReference type="CDD" id="cd12320">
    <property type="entry name" value="RRM6_RBM19_RRM5_MRD1"/>
    <property type="match status" value="1"/>
</dbReference>
<feature type="domain" description="RRM" evidence="8">
    <location>
        <begin position="637"/>
        <end position="720"/>
    </location>
</feature>
<dbReference type="GeneID" id="14911468"/>
<dbReference type="CDD" id="cd12317">
    <property type="entry name" value="RRM4_RBM19_RRM3_MRD1"/>
    <property type="match status" value="1"/>
</dbReference>
<evidence type="ECO:0000256" key="3">
    <source>
        <dbReference type="ARBA" id="ARBA00022737"/>
    </source>
</evidence>